<name>A0ACC2UVD5_9TREE</name>
<evidence type="ECO:0000313" key="1">
    <source>
        <dbReference type="EMBL" id="KAJ9090813.1"/>
    </source>
</evidence>
<dbReference type="EMBL" id="JASBWR010000161">
    <property type="protein sequence ID" value="KAJ9090813.1"/>
    <property type="molecule type" value="Genomic_DNA"/>
</dbReference>
<protein>
    <submittedName>
        <fullName evidence="1">Uncharacterized protein</fullName>
    </submittedName>
</protein>
<proteinExistence type="predicted"/>
<evidence type="ECO:0000313" key="2">
    <source>
        <dbReference type="Proteomes" id="UP001241377"/>
    </source>
</evidence>
<accession>A0ACC2UVD5</accession>
<dbReference type="Proteomes" id="UP001241377">
    <property type="component" value="Unassembled WGS sequence"/>
</dbReference>
<organism evidence="1 2">
    <name type="scientific">Naganishia cerealis</name>
    <dbReference type="NCBI Taxonomy" id="610337"/>
    <lineage>
        <taxon>Eukaryota</taxon>
        <taxon>Fungi</taxon>
        <taxon>Dikarya</taxon>
        <taxon>Basidiomycota</taxon>
        <taxon>Agaricomycotina</taxon>
        <taxon>Tremellomycetes</taxon>
        <taxon>Filobasidiales</taxon>
        <taxon>Filobasidiaceae</taxon>
        <taxon>Naganishia</taxon>
    </lineage>
</organism>
<sequence>MAKKENQQLKVVSGEPVELDDEIDSTKPAESKESTTKSPNETETKTNSDSKIPAPAGDIAVTEKDSKETDKETKTSTTEENATKTTSDTKPDTKDVGGDRLDNKLNKSGDENAPPPPPRPISPVTQITKDLKDAFPNIEDKYITAVLVASEGKLDPAFNALLYISDPTFKPDIPVPSASAGPPPPPKGLTDDEKLARKLQKEFEREDRRQRAARDARRKGRPVPPRPQDSDESPDEFGQIKETFTQGFEEARSTLNGWVSGLTRKFQEPNDQSGTNQSPKLFGALGGSSFNSSERKSGFDKDPEILSNDFHTKISMKDEQETAPQLPKRQENKWQPLNPDVPVNLDAFLVTDSEDEEEGRKK</sequence>
<reference evidence="1" key="1">
    <citation type="submission" date="2023-04" db="EMBL/GenBank/DDBJ databases">
        <title>Draft Genome sequencing of Naganishia species isolated from polar environments using Oxford Nanopore Technology.</title>
        <authorList>
            <person name="Leo P."/>
            <person name="Venkateswaran K."/>
        </authorList>
    </citation>
    <scope>NUCLEOTIDE SEQUENCE</scope>
    <source>
        <strain evidence="1">MNA-CCFEE 5261</strain>
    </source>
</reference>
<gene>
    <name evidence="1" type="ORF">QFC19_009403</name>
</gene>
<comment type="caution">
    <text evidence="1">The sequence shown here is derived from an EMBL/GenBank/DDBJ whole genome shotgun (WGS) entry which is preliminary data.</text>
</comment>
<keyword evidence="2" id="KW-1185">Reference proteome</keyword>